<dbReference type="Proteomes" id="UP000011124">
    <property type="component" value="Chromosome"/>
</dbReference>
<dbReference type="KEGG" id="ssg:Selsp_2265"/>
<name>C9LUZ7_SELS3</name>
<proteinExistence type="predicted"/>
<evidence type="ECO:0000313" key="4">
    <source>
        <dbReference type="Proteomes" id="UP000011124"/>
    </source>
</evidence>
<gene>
    <name evidence="1" type="ordered locus">Selsp_2265</name>
    <name evidence="2" type="ORF">SELSPUOL_01287</name>
</gene>
<evidence type="ECO:0000313" key="3">
    <source>
        <dbReference type="Proteomes" id="UP000003505"/>
    </source>
</evidence>
<dbReference type="EMBL" id="CP002637">
    <property type="protein sequence ID" value="AEC01209.1"/>
    <property type="molecule type" value="Genomic_DNA"/>
</dbReference>
<reference evidence="1 4" key="2">
    <citation type="submission" date="2011-04" db="EMBL/GenBank/DDBJ databases">
        <title>The complete genome of Selenomonas sputigena DSM 20758.</title>
        <authorList>
            <consortium name="US DOE Joint Genome Institute (JGI-PGF)"/>
            <person name="Lucas S."/>
            <person name="Copeland A."/>
            <person name="Lapidus A."/>
            <person name="Bruce D."/>
            <person name="Goodwin L."/>
            <person name="Pitluck S."/>
            <person name="Peters L."/>
            <person name="Kyrpides N."/>
            <person name="Mavromatis K."/>
            <person name="Ivanova N."/>
            <person name="Ovchinnikova G."/>
            <person name="Teshima H."/>
            <person name="Detter J.C."/>
            <person name="Tapia R."/>
            <person name="Han C."/>
            <person name="Land M."/>
            <person name="Hauser L."/>
            <person name="Markowitz V."/>
            <person name="Cheng J.-F."/>
            <person name="Hugenholtz P."/>
            <person name="Woyke T."/>
            <person name="Wu D."/>
            <person name="Gronow S."/>
            <person name="Wellnitz S."/>
            <person name="Schneider S."/>
            <person name="Klenk H.-P."/>
            <person name="Eisen J.A."/>
        </authorList>
    </citation>
    <scope>NUCLEOTIDE SEQUENCE [LARGE SCALE GENOMIC DNA]</scope>
    <source>
        <strain evidence="1">ATCC 35185</strain>
        <strain evidence="4">ATCC 35185 / DSM 20758 / VPI D19B-28</strain>
    </source>
</reference>
<dbReference type="RefSeq" id="WP_006192588.1">
    <property type="nucleotide sequence ID" value="NC_015437.1"/>
</dbReference>
<protein>
    <submittedName>
        <fullName evidence="2">Uncharacterized protein</fullName>
    </submittedName>
</protein>
<dbReference type="Proteomes" id="UP000003505">
    <property type="component" value="Unassembled WGS sequence"/>
</dbReference>
<evidence type="ECO:0000313" key="1">
    <source>
        <dbReference type="EMBL" id="AEC01209.1"/>
    </source>
</evidence>
<evidence type="ECO:0000313" key="2">
    <source>
        <dbReference type="EMBL" id="EEX77307.1"/>
    </source>
</evidence>
<sequence>MEQRIKYNPKDYVDYLEESMTLFAEAMQAGDAFLMRSTWRRMYADTKQAVKEHFLSSQEREEILDYYEELTPDV</sequence>
<dbReference type="AlphaFoldDB" id="C9LUZ7"/>
<dbReference type="EMBL" id="ACKP02000022">
    <property type="protein sequence ID" value="EEX77307.1"/>
    <property type="molecule type" value="Genomic_DNA"/>
</dbReference>
<reference evidence="2 3" key="1">
    <citation type="submission" date="2009-09" db="EMBL/GenBank/DDBJ databases">
        <authorList>
            <person name="Weinstock G."/>
            <person name="Sodergren E."/>
            <person name="Clifton S."/>
            <person name="Fulton L."/>
            <person name="Fulton B."/>
            <person name="Courtney L."/>
            <person name="Fronick C."/>
            <person name="Harrison M."/>
            <person name="Strong C."/>
            <person name="Farmer C."/>
            <person name="Delahaunty K."/>
            <person name="Markovic C."/>
            <person name="Hall O."/>
            <person name="Minx P."/>
            <person name="Tomlinson C."/>
            <person name="Mitreva M."/>
            <person name="Nelson J."/>
            <person name="Hou S."/>
            <person name="Wollam A."/>
            <person name="Pepin K.H."/>
            <person name="Johnson M."/>
            <person name="Bhonagiri V."/>
            <person name="Nash W.E."/>
            <person name="Warren W."/>
            <person name="Chinwalla A."/>
            <person name="Mardis E.R."/>
            <person name="Wilson R.K."/>
        </authorList>
    </citation>
    <scope>NUCLEOTIDE SEQUENCE [LARGE SCALE GENOMIC DNA]</scope>
    <source>
        <strain evidence="2">ATCC 35185</strain>
        <strain evidence="3">ATCC 35185 / DSM 20758 / VPI D19B-28</strain>
    </source>
</reference>
<keyword evidence="4" id="KW-1185">Reference proteome</keyword>
<organism evidence="2 3">
    <name type="scientific">Selenomonas sputigena (strain ATCC 35185 / DSM 20758 / CCUG 44933 / VPI D19B-28)</name>
    <dbReference type="NCBI Taxonomy" id="546271"/>
    <lineage>
        <taxon>Bacteria</taxon>
        <taxon>Bacillati</taxon>
        <taxon>Bacillota</taxon>
        <taxon>Negativicutes</taxon>
        <taxon>Selenomonadales</taxon>
        <taxon>Selenomonadaceae</taxon>
        <taxon>Selenomonas</taxon>
    </lineage>
</organism>
<dbReference type="OrthoDB" id="1667248at2"/>
<accession>C9LUZ7</accession>
<dbReference type="HOGENOM" id="CLU_2636031_0_0_9"/>
<dbReference type="STRING" id="546271.Selsp_2265"/>